<evidence type="ECO:0000313" key="1">
    <source>
        <dbReference type="EMBL" id="EGV07551.1"/>
    </source>
</evidence>
<dbReference type="Gene3D" id="3.40.50.300">
    <property type="entry name" value="P-loop containing nucleotide triphosphate hydrolases"/>
    <property type="match status" value="1"/>
</dbReference>
<reference evidence="1 2" key="1">
    <citation type="submission" date="2011-06" db="EMBL/GenBank/DDBJ databases">
        <authorList>
            <person name="Harkins D.M."/>
            <person name="Madupu R."/>
            <person name="Durkin A.S."/>
            <person name="Torralba M."/>
            <person name="Methe B."/>
            <person name="Sutton G.G."/>
            <person name="Nelson K.E."/>
        </authorList>
    </citation>
    <scope>NUCLEOTIDE SEQUENCE [LARGE SCALE GENOMIC DNA]</scope>
    <source>
        <strain evidence="1 2">SK1060</strain>
    </source>
</reference>
<dbReference type="eggNOG" id="COG1195">
    <property type="taxonomic scope" value="Bacteria"/>
</dbReference>
<dbReference type="AlphaFoldDB" id="F9P9G6"/>
<dbReference type="GO" id="GO:0006281">
    <property type="term" value="P:DNA repair"/>
    <property type="evidence" value="ECO:0007669"/>
    <property type="project" value="InterPro"/>
</dbReference>
<gene>
    <name evidence="1" type="ORF">HMPREF1042_0094</name>
</gene>
<organism evidence="1 2">
    <name type="scientific">Streptococcus constellatus subsp. pharyngis SK1060 = CCUG 46377</name>
    <dbReference type="NCBI Taxonomy" id="1035184"/>
    <lineage>
        <taxon>Bacteria</taxon>
        <taxon>Bacillati</taxon>
        <taxon>Bacillota</taxon>
        <taxon>Bacilli</taxon>
        <taxon>Lactobacillales</taxon>
        <taxon>Streptococcaceae</taxon>
        <taxon>Streptococcus</taxon>
        <taxon>Streptococcus anginosus group</taxon>
    </lineage>
</organism>
<evidence type="ECO:0000313" key="2">
    <source>
        <dbReference type="Proteomes" id="UP000003287"/>
    </source>
</evidence>
<dbReference type="EMBL" id="AFUP01000008">
    <property type="protein sequence ID" value="EGV07551.1"/>
    <property type="molecule type" value="Genomic_DNA"/>
</dbReference>
<dbReference type="Proteomes" id="UP000003287">
    <property type="component" value="Unassembled WGS sequence"/>
</dbReference>
<proteinExistence type="predicted"/>
<protein>
    <submittedName>
        <fullName evidence="1">DNA replication and repair protein RecF domain protein</fullName>
    </submittedName>
</protein>
<dbReference type="GO" id="GO:0005524">
    <property type="term" value="F:ATP binding"/>
    <property type="evidence" value="ECO:0007669"/>
    <property type="project" value="InterPro"/>
</dbReference>
<accession>F9P9G6</accession>
<dbReference type="GO" id="GO:0003697">
    <property type="term" value="F:single-stranded DNA binding"/>
    <property type="evidence" value="ECO:0007669"/>
    <property type="project" value="InterPro"/>
</dbReference>
<dbReference type="InterPro" id="IPR018078">
    <property type="entry name" value="DNA-binding_RecF_CS"/>
</dbReference>
<dbReference type="SUPFAM" id="SSF52540">
    <property type="entry name" value="P-loop containing nucleoside triphosphate hydrolases"/>
    <property type="match status" value="1"/>
</dbReference>
<name>F9P9G6_STRCV</name>
<dbReference type="InterPro" id="IPR027417">
    <property type="entry name" value="P-loop_NTPase"/>
</dbReference>
<sequence>METVTKEKPILLLDDVMSELDNNRQLNLLESISQNIQTFITTTTLEHLQSMPSDIKIFSIHEGKLTKKNM</sequence>
<dbReference type="PROSITE" id="PS00618">
    <property type="entry name" value="RECF_2"/>
    <property type="match status" value="1"/>
</dbReference>